<dbReference type="InterPro" id="IPR002196">
    <property type="entry name" value="Glyco_hydro_24"/>
</dbReference>
<evidence type="ECO:0000256" key="2">
    <source>
        <dbReference type="ARBA" id="ARBA00022638"/>
    </source>
</evidence>
<dbReference type="Pfam" id="PF00959">
    <property type="entry name" value="Phage_lysozyme"/>
    <property type="match status" value="1"/>
</dbReference>
<gene>
    <name evidence="5" type="ORF">GCM10007923_63490</name>
</gene>
<accession>A0ABQ5ZWZ0</accession>
<dbReference type="EC" id="3.2.1.17" evidence="3"/>
<evidence type="ECO:0000313" key="5">
    <source>
        <dbReference type="EMBL" id="GLR55128.1"/>
    </source>
</evidence>
<dbReference type="Pfam" id="PF20155">
    <property type="entry name" value="TMP_3"/>
    <property type="match status" value="1"/>
</dbReference>
<keyword evidence="3" id="KW-0378">Hydrolase</keyword>
<proteinExistence type="inferred from homology"/>
<dbReference type="Gene3D" id="1.10.530.40">
    <property type="match status" value="1"/>
</dbReference>
<dbReference type="Proteomes" id="UP001156702">
    <property type="component" value="Unassembled WGS sequence"/>
</dbReference>
<dbReference type="NCBIfam" id="TIGR02675">
    <property type="entry name" value="tape_meas_nterm"/>
    <property type="match status" value="1"/>
</dbReference>
<evidence type="ECO:0000313" key="6">
    <source>
        <dbReference type="Proteomes" id="UP001156702"/>
    </source>
</evidence>
<keyword evidence="3" id="KW-0326">Glycosidase</keyword>
<dbReference type="SUPFAM" id="SSF53955">
    <property type="entry name" value="Lysozyme-like"/>
    <property type="match status" value="1"/>
</dbReference>
<reference evidence="6" key="1">
    <citation type="journal article" date="2019" name="Int. J. Syst. Evol. Microbiol.">
        <title>The Global Catalogue of Microorganisms (GCM) 10K type strain sequencing project: providing services to taxonomists for standard genome sequencing and annotation.</title>
        <authorList>
            <consortium name="The Broad Institute Genomics Platform"/>
            <consortium name="The Broad Institute Genome Sequencing Center for Infectious Disease"/>
            <person name="Wu L."/>
            <person name="Ma J."/>
        </authorList>
    </citation>
    <scope>NUCLEOTIDE SEQUENCE [LARGE SCALE GENOMIC DNA]</scope>
    <source>
        <strain evidence="6">NBRC 102122</strain>
    </source>
</reference>
<sequence>MAVTVDELRSVMRMELGPYTRDLQRLHGINAATAKRLEDTWRGVNSRFNRLGENMARNITAPLAGIATALTTREVAHYADAWTSAKNSLAVAGVTGQRQVAVLDALYDAAQRNAAPIGALANLYGKAAQAGDVLGASQEEIIKFSGGVATALRVAGTGAGAASGALTQLGQLLGSTRVQAEEFNSVNEGARPILMAVAAGLDEAGGSVSKLKQLVNDGKVSGRQFFDAFLKGLPEIEKMAANSTQTIEQGWTKVDNALTKYIGSTDESLGASERLVAGLNALADNFKTVADGTLILAGVIAGALVGRSMAQMLVSLGLGSKALLNLAKAIAAARTMASLSVAMGGLSAAAGPVGLVIGTVLTGALIAFGTRSGEASSAAETYARALEKVKVAAEKAGEAVEQAEPKFVERQKNDLSQGIGVGTDKIDDARRAVVEYLRDVSANAPRRLISDAQLKQLDALAKGLENGSKSAEEADDAIHALANSNPKFQTLAKQFRPLIDELKRALGATELLKSELADLGGMGGGRDWNRLGTAISERDKKRDFLSQEVADAQRTENQKKIDAETLAVMKRAEEAGVKLTEAAARLQAVSNLADRDAVAARERTASSAAEVIKGFESFRSTPYWDVNAYRVGYGSDTVTLDDGSIQRVTQGISVSVADANRDLERRIGEFQTGIRQRIGSSTFEAMSSDQQAALTSIAYNYGSLPDRIVAAIKTGNDQTVYQAIKGLGGDNAGINRKRRDAEAEMYLGGTSPITQAEVKGREGFDARLQEQRAMIAALQAETAIRASLNPLVDDYGRAMSTVQAAQYLLNAAMQEGTAAGRELKDVQQLLYGDLSSLSPAAREQAEAMRQLAMETGNAEAAGTRLSAAQQDIRRSAEEWASVSRDVTKGFIKDLMDGKSAAEALAGALQKVADKLLDDVLDAIFQVNSAGGGGGGFLSSIFGGLFGGGFNPIGKVGLFSAGGYTGHGGKYAPAGVVHKGEYVFDQESVRAAGGPSALDDVRRRLRGYSGGGSVGDMINPRIPMPKMPAIPQVGAASGMKVEFVSRFDADGNFESKVERISTGVADRRAAAHVKHYDRTRAGQTAVDAMHSYQERRG</sequence>
<dbReference type="InterPro" id="IPR013491">
    <property type="entry name" value="Tape_meas_N"/>
</dbReference>
<dbReference type="EMBL" id="BSOP01000069">
    <property type="protein sequence ID" value="GLR55128.1"/>
    <property type="molecule type" value="Genomic_DNA"/>
</dbReference>
<comment type="caution">
    <text evidence="5">The sequence shown here is derived from an EMBL/GenBank/DDBJ whole genome shotgun (WGS) entry which is preliminary data.</text>
</comment>
<evidence type="ECO:0000256" key="1">
    <source>
        <dbReference type="ARBA" id="ARBA00022529"/>
    </source>
</evidence>
<name>A0ABQ5ZWZ0_9HYPH</name>
<dbReference type="InterPro" id="IPR023346">
    <property type="entry name" value="Lysozyme-like_dom_sf"/>
</dbReference>
<dbReference type="InterPro" id="IPR023347">
    <property type="entry name" value="Lysozyme_dom_sf"/>
</dbReference>
<evidence type="ECO:0000256" key="3">
    <source>
        <dbReference type="RuleBase" id="RU003788"/>
    </source>
</evidence>
<evidence type="ECO:0000259" key="4">
    <source>
        <dbReference type="Pfam" id="PF20155"/>
    </source>
</evidence>
<feature type="domain" description="Tape measure protein N-terminal" evidence="4">
    <location>
        <begin position="73"/>
        <end position="267"/>
    </location>
</feature>
<keyword evidence="1 3" id="KW-0929">Antimicrobial</keyword>
<keyword evidence="6" id="KW-1185">Reference proteome</keyword>
<comment type="similarity">
    <text evidence="3">Belongs to the glycosyl hydrolase 24 family.</text>
</comment>
<organism evidence="5 6">
    <name type="scientific">Shinella yambaruensis</name>
    <dbReference type="NCBI Taxonomy" id="415996"/>
    <lineage>
        <taxon>Bacteria</taxon>
        <taxon>Pseudomonadati</taxon>
        <taxon>Pseudomonadota</taxon>
        <taxon>Alphaproteobacteria</taxon>
        <taxon>Hyphomicrobiales</taxon>
        <taxon>Rhizobiaceae</taxon>
        <taxon>Shinella</taxon>
    </lineage>
</organism>
<keyword evidence="2 3" id="KW-0081">Bacteriolytic enzyme</keyword>
<protein>
    <recommendedName>
        <fullName evidence="3">Lysozyme</fullName>
        <ecNumber evidence="3">3.2.1.17</ecNumber>
    </recommendedName>
</protein>
<comment type="catalytic activity">
    <reaction evidence="3">
        <text>Hydrolysis of (1-&gt;4)-beta-linkages between N-acetylmuramic acid and N-acetyl-D-glucosamine residues in a peptidoglycan and between N-acetyl-D-glucosamine residues in chitodextrins.</text>
        <dbReference type="EC" id="3.2.1.17"/>
    </reaction>
</comment>